<dbReference type="SUPFAM" id="SSF56219">
    <property type="entry name" value="DNase I-like"/>
    <property type="match status" value="1"/>
</dbReference>
<dbReference type="EMBL" id="JBJJXI010000003">
    <property type="protein sequence ID" value="KAL3407695.1"/>
    <property type="molecule type" value="Genomic_DNA"/>
</dbReference>
<dbReference type="AlphaFoldDB" id="A0ABD2XR38"/>
<dbReference type="CDD" id="cd01650">
    <property type="entry name" value="RT_nLTR_like"/>
    <property type="match status" value="1"/>
</dbReference>
<dbReference type="Pfam" id="PF14529">
    <property type="entry name" value="Exo_endo_phos_2"/>
    <property type="match status" value="1"/>
</dbReference>
<organism evidence="2 3">
    <name type="scientific">Trichogramma kaykai</name>
    <dbReference type="NCBI Taxonomy" id="54128"/>
    <lineage>
        <taxon>Eukaryota</taxon>
        <taxon>Metazoa</taxon>
        <taxon>Ecdysozoa</taxon>
        <taxon>Arthropoda</taxon>
        <taxon>Hexapoda</taxon>
        <taxon>Insecta</taxon>
        <taxon>Pterygota</taxon>
        <taxon>Neoptera</taxon>
        <taxon>Endopterygota</taxon>
        <taxon>Hymenoptera</taxon>
        <taxon>Apocrita</taxon>
        <taxon>Proctotrupomorpha</taxon>
        <taxon>Chalcidoidea</taxon>
        <taxon>Trichogrammatidae</taxon>
        <taxon>Trichogramma</taxon>
    </lineage>
</organism>
<reference evidence="2 3" key="1">
    <citation type="journal article" date="2024" name="bioRxiv">
        <title>A reference genome for Trichogramma kaykai: A tiny desert-dwelling parasitoid wasp with competing sex-ratio distorters.</title>
        <authorList>
            <person name="Culotta J."/>
            <person name="Lindsey A.R."/>
        </authorList>
    </citation>
    <scope>NUCLEOTIDE SEQUENCE [LARGE SCALE GENOMIC DNA]</scope>
    <source>
        <strain evidence="2 3">KSX58</strain>
    </source>
</reference>
<accession>A0ABD2XR38</accession>
<dbReference type="Proteomes" id="UP001627154">
    <property type="component" value="Unassembled WGS sequence"/>
</dbReference>
<evidence type="ECO:0000313" key="2">
    <source>
        <dbReference type="EMBL" id="KAL3407695.1"/>
    </source>
</evidence>
<dbReference type="SUPFAM" id="SSF56672">
    <property type="entry name" value="DNA/RNA polymerases"/>
    <property type="match status" value="1"/>
</dbReference>
<name>A0ABD2XR38_9HYME</name>
<dbReference type="Pfam" id="PF00078">
    <property type="entry name" value="RVT_1"/>
    <property type="match status" value="1"/>
</dbReference>
<dbReference type="InterPro" id="IPR005135">
    <property type="entry name" value="Endo/exonuclease/phosphatase"/>
</dbReference>
<dbReference type="PANTHER" id="PTHR36688:SF2">
    <property type="entry name" value="ENDONUCLEASE_EXONUCLEASE_PHOSPHATASE DOMAIN-CONTAINING PROTEIN"/>
    <property type="match status" value="1"/>
</dbReference>
<dbReference type="Gene3D" id="3.60.10.10">
    <property type="entry name" value="Endonuclease/exonuclease/phosphatase"/>
    <property type="match status" value="1"/>
</dbReference>
<feature type="domain" description="Reverse transcriptase" evidence="1">
    <location>
        <begin position="476"/>
        <end position="739"/>
    </location>
</feature>
<dbReference type="PROSITE" id="PS50878">
    <property type="entry name" value="RT_POL"/>
    <property type="match status" value="1"/>
</dbReference>
<dbReference type="GO" id="GO:0071897">
    <property type="term" value="P:DNA biosynthetic process"/>
    <property type="evidence" value="ECO:0007669"/>
    <property type="project" value="UniProtKB-ARBA"/>
</dbReference>
<dbReference type="InterPro" id="IPR036691">
    <property type="entry name" value="Endo/exonu/phosph_ase_sf"/>
</dbReference>
<dbReference type="InterPro" id="IPR043502">
    <property type="entry name" value="DNA/RNA_pol_sf"/>
</dbReference>
<dbReference type="PANTHER" id="PTHR36688">
    <property type="entry name" value="ENDO/EXONUCLEASE/PHOSPHATASE DOMAIN-CONTAINING PROTEIN"/>
    <property type="match status" value="1"/>
</dbReference>
<sequence>MALSKVKIIFWNARSVASKFLELKKAAAEFDVIACVESWLTSEHNLNIPGFRTLRKDRTHSRGGGGGIVVWVRGCLAFEEIAFDVPNSVAELCGLRLTSCKPKVEIIICYRPPSYTTSSKDWEDIVRCVDARRPALLMGDFNAHNTSWNCEHSDNNGLLLEQACSTQGLILQNFDTTSFRNLRRNYRSNIDLIFTTAEIDQRTSTEACDDSWGSDHHPIFITITTENHCHLQRSHRINSTRTRWDGVLARLEEEYRCFFTEEFVSASPDAKFNFFFDIVASAIQAFTPKKRQVAKCRHNNPVPWWDAECDRAKRVRQAAFKKYNCSLELQDFIAYKKRCAELRRMLRRKKRNSFIEFAESLNFRTSPAYVWKKCKIFKNKCINVDKSKQYSNTKRLLLRQRAVEKLCPLWVETDPASLPTCEPNEFLEDRFSFTEFNTALEEKKDGSAPGLDGTGFDVIKQLPIKYRLVLLDIFNEMFEKMIFPATWQNVFIFFIEKPGGSGLRPVSLTSCYSKLFETMLKNRLQWWAEVNDWIPPNQHGFRRGHSCADNLAGLALMVEDAFLASRDVLTAFLDVEGAFDNVNIDVLLQRLALLGCSRRVVEFVKFSTRERSIYLEGESVPLRVFKGVPQGAVISPLLYSLYVASIAEDVPANIRVSQFADDVSVSVETDDPSVGAASLEEAVKTLEKNLHTIGLNISPPKTKLIHFNNRKTRPGTQKIKIQDHTIPSSGSIKFLGIIFDSQLTFKDHIKHVQVRCNAAMNIIKYLCGTYWGSHPNKLLVLYKSFIRSILDYGSFVYFPKNPSLKLKLERIQFAAIRYAVGFRKSTPTNVLLAETKLLSIEDRARFLGERYCARAISINRFEMAARITGFFYKHRPTHQPESCFTRCIFSAMKHERRIVVRERFDPYNQSYLSVIPGRVDFSDLEAEFLLEARRNTANKNISDGQVKGRKYFDLFYDNRSVPWFSNVNLPRKIVARVCRMRADHTSLAESLERKNIIRDPRCRCGHEENLNHVLWGCSLYEEQRGTLLRDLERRGLLTRPPGVESFIASPNLEACLAICQFFETCAVRV</sequence>
<dbReference type="InterPro" id="IPR000477">
    <property type="entry name" value="RT_dom"/>
</dbReference>
<comment type="caution">
    <text evidence="2">The sequence shown here is derived from an EMBL/GenBank/DDBJ whole genome shotgun (WGS) entry which is preliminary data.</text>
</comment>
<dbReference type="InterPro" id="IPR052560">
    <property type="entry name" value="RdDP_mobile_element"/>
</dbReference>
<evidence type="ECO:0000313" key="3">
    <source>
        <dbReference type="Proteomes" id="UP001627154"/>
    </source>
</evidence>
<gene>
    <name evidence="2" type="ORF">TKK_000366</name>
</gene>
<keyword evidence="3" id="KW-1185">Reference proteome</keyword>
<protein>
    <recommendedName>
        <fullName evidence="1">Reverse transcriptase domain-containing protein</fullName>
    </recommendedName>
</protein>
<evidence type="ECO:0000259" key="1">
    <source>
        <dbReference type="PROSITE" id="PS50878"/>
    </source>
</evidence>
<proteinExistence type="predicted"/>